<dbReference type="EMBL" id="BARS01000336">
    <property type="protein sequence ID" value="GAF75791.1"/>
    <property type="molecule type" value="Genomic_DNA"/>
</dbReference>
<evidence type="ECO:0000256" key="3">
    <source>
        <dbReference type="ARBA" id="ARBA00022692"/>
    </source>
</evidence>
<protein>
    <recommendedName>
        <fullName evidence="7">Cytochrome c oxidase assembly protein CtaG</fullName>
    </recommendedName>
</protein>
<dbReference type="NCBIfam" id="NF003465">
    <property type="entry name" value="PRK05089.1"/>
    <property type="match status" value="1"/>
</dbReference>
<dbReference type="SUPFAM" id="SSF110111">
    <property type="entry name" value="Ctag/Cox11"/>
    <property type="match status" value="1"/>
</dbReference>
<accession>X0SKX4</accession>
<dbReference type="PANTHER" id="PTHR21320:SF3">
    <property type="entry name" value="CYTOCHROME C OXIDASE ASSEMBLY PROTEIN COX11, MITOCHONDRIAL-RELATED"/>
    <property type="match status" value="1"/>
</dbReference>
<evidence type="ECO:0000256" key="2">
    <source>
        <dbReference type="ARBA" id="ARBA00004167"/>
    </source>
</evidence>
<name>X0SKX4_9ZZZZ</name>
<comment type="subcellular location">
    <subcellularLocation>
        <location evidence="2">Membrane</location>
        <topology evidence="2">Single-pass membrane protein</topology>
    </subcellularLocation>
</comment>
<keyword evidence="3" id="KW-0812">Transmembrane</keyword>
<dbReference type="GO" id="GO:0016020">
    <property type="term" value="C:membrane"/>
    <property type="evidence" value="ECO:0007669"/>
    <property type="project" value="UniProtKB-SubCell"/>
</dbReference>
<dbReference type="Pfam" id="PF04442">
    <property type="entry name" value="CtaG_Cox11"/>
    <property type="match status" value="1"/>
</dbReference>
<evidence type="ECO:0000313" key="6">
    <source>
        <dbReference type="EMBL" id="GAF75791.1"/>
    </source>
</evidence>
<evidence type="ECO:0008006" key="7">
    <source>
        <dbReference type="Google" id="ProtNLM"/>
    </source>
</evidence>
<keyword evidence="5" id="KW-0472">Membrane</keyword>
<reference evidence="6" key="1">
    <citation type="journal article" date="2014" name="Front. Microbiol.">
        <title>High frequency of phylogenetically diverse reductive dehalogenase-homologous genes in deep subseafloor sedimentary metagenomes.</title>
        <authorList>
            <person name="Kawai M."/>
            <person name="Futagami T."/>
            <person name="Toyoda A."/>
            <person name="Takaki Y."/>
            <person name="Nishi S."/>
            <person name="Hori S."/>
            <person name="Arai W."/>
            <person name="Tsubouchi T."/>
            <person name="Morono Y."/>
            <person name="Uchiyama I."/>
            <person name="Ito T."/>
            <person name="Fujiyama A."/>
            <person name="Inagaki F."/>
            <person name="Takami H."/>
        </authorList>
    </citation>
    <scope>NUCLEOTIDE SEQUENCE</scope>
    <source>
        <strain evidence="6">Expedition CK06-06</strain>
    </source>
</reference>
<keyword evidence="4" id="KW-1133">Transmembrane helix</keyword>
<dbReference type="Gene3D" id="2.60.370.10">
    <property type="entry name" value="Ctag/Cox11"/>
    <property type="match status" value="1"/>
</dbReference>
<dbReference type="GO" id="GO:0005739">
    <property type="term" value="C:mitochondrion"/>
    <property type="evidence" value="ECO:0007669"/>
    <property type="project" value="UniProtKB-ARBA"/>
</dbReference>
<dbReference type="FunFam" id="2.60.370.10:FF:000001">
    <property type="entry name" value="COX11 cytochrome c oxidase assembly homolog"/>
    <property type="match status" value="1"/>
</dbReference>
<dbReference type="InterPro" id="IPR007533">
    <property type="entry name" value="Cyt_c_oxidase_assmbl_CtaG"/>
</dbReference>
<organism evidence="6">
    <name type="scientific">marine sediment metagenome</name>
    <dbReference type="NCBI Taxonomy" id="412755"/>
    <lineage>
        <taxon>unclassified sequences</taxon>
        <taxon>metagenomes</taxon>
        <taxon>ecological metagenomes</taxon>
    </lineage>
</organism>
<sequence length="198" mass="21505">MSSDNSHKGKRDRKGLVALSLAGLVAGMVGLSFAAVPLYRIFCQTTGYGGVPQQAEAAPGTVLDRTITVRFDANVDRKLPWTFEPVQRVMDVKIGESNLAFFRATNNTDEPVTGSAGFNVAPGIAGRYFTKIECFCFTKQRLAAGESIEMPVTFFVDPKIVDDESAKNISEITLSYTFYRNDDQSDVVAAGRELNSGS</sequence>
<proteinExistence type="inferred from homology"/>
<comment type="function">
    <text evidence="1">Exerts its effect at some terminal stage of cytochrome c oxidase synthesis, probably by being involved in the insertion of the copper B into subunit I.</text>
</comment>
<dbReference type="InterPro" id="IPR023471">
    <property type="entry name" value="CtaG/Cox11_dom_sf"/>
</dbReference>
<dbReference type="HAMAP" id="MF_00155">
    <property type="entry name" value="CtaG"/>
    <property type="match status" value="1"/>
</dbReference>
<dbReference type="GO" id="GO:0005507">
    <property type="term" value="F:copper ion binding"/>
    <property type="evidence" value="ECO:0007669"/>
    <property type="project" value="InterPro"/>
</dbReference>
<dbReference type="AlphaFoldDB" id="X0SKX4"/>
<evidence type="ECO:0000256" key="4">
    <source>
        <dbReference type="ARBA" id="ARBA00022989"/>
    </source>
</evidence>
<comment type="caution">
    <text evidence="6">The sequence shown here is derived from an EMBL/GenBank/DDBJ whole genome shotgun (WGS) entry which is preliminary data.</text>
</comment>
<gene>
    <name evidence="6" type="ORF">S01H1_00872</name>
</gene>
<dbReference type="PIRSF" id="PIRSF005413">
    <property type="entry name" value="COX11"/>
    <property type="match status" value="1"/>
</dbReference>
<evidence type="ECO:0000256" key="1">
    <source>
        <dbReference type="ARBA" id="ARBA00004007"/>
    </source>
</evidence>
<evidence type="ECO:0000256" key="5">
    <source>
        <dbReference type="ARBA" id="ARBA00023136"/>
    </source>
</evidence>
<dbReference type="PANTHER" id="PTHR21320">
    <property type="entry name" value="CYTOCHROME C OXIDASE ASSEMBLY PROTEIN COX11-RELATED"/>
    <property type="match status" value="1"/>
</dbReference>